<dbReference type="InterPro" id="IPR058548">
    <property type="entry name" value="MlaB-like_STAS"/>
</dbReference>
<sequence length="127" mass="13662">MTNTLTSPLHVQREVEGLAIVVRATGELDQSTAPAFRAELRSALAMATSSLPVVVDLTGVTYFGSMGLNELLAHQRLADEAGVPFRIVAAHRAVLRPVEVSGLDQVLDVHPDVERALLPRQRDRSAG</sequence>
<dbReference type="PROSITE" id="PS50801">
    <property type="entry name" value="STAS"/>
    <property type="match status" value="1"/>
</dbReference>
<dbReference type="InterPro" id="IPR003658">
    <property type="entry name" value="Anti-sigma_ant"/>
</dbReference>
<dbReference type="SUPFAM" id="SSF52091">
    <property type="entry name" value="SpoIIaa-like"/>
    <property type="match status" value="1"/>
</dbReference>
<dbReference type="Proteomes" id="UP000199503">
    <property type="component" value="Unassembled WGS sequence"/>
</dbReference>
<proteinExistence type="inferred from homology"/>
<feature type="domain" description="STAS" evidence="3">
    <location>
        <begin position="9"/>
        <end position="120"/>
    </location>
</feature>
<reference evidence="5" key="1">
    <citation type="submission" date="2016-10" db="EMBL/GenBank/DDBJ databases">
        <authorList>
            <person name="Varghese N."/>
            <person name="Submissions S."/>
        </authorList>
    </citation>
    <scope>NUCLEOTIDE SEQUENCE [LARGE SCALE GENOMIC DNA]</scope>
    <source>
        <strain evidence="5">DSM 44437</strain>
    </source>
</reference>
<accession>A0A1H9V3Y6</accession>
<dbReference type="RefSeq" id="WP_177230050.1">
    <property type="nucleotide sequence ID" value="NZ_FOFV01000017.1"/>
</dbReference>
<dbReference type="EMBL" id="FOFV01000017">
    <property type="protein sequence ID" value="SES16298.1"/>
    <property type="molecule type" value="Genomic_DNA"/>
</dbReference>
<dbReference type="InterPro" id="IPR036513">
    <property type="entry name" value="STAS_dom_sf"/>
</dbReference>
<evidence type="ECO:0000313" key="5">
    <source>
        <dbReference type="Proteomes" id="UP000199503"/>
    </source>
</evidence>
<dbReference type="NCBIfam" id="TIGR00377">
    <property type="entry name" value="ant_ant_sig"/>
    <property type="match status" value="1"/>
</dbReference>
<protein>
    <recommendedName>
        <fullName evidence="2">Anti-sigma factor antagonist</fullName>
    </recommendedName>
</protein>
<dbReference type="STRING" id="65499.SAMN04488000_1172"/>
<evidence type="ECO:0000313" key="4">
    <source>
        <dbReference type="EMBL" id="SES16298.1"/>
    </source>
</evidence>
<dbReference type="AlphaFoldDB" id="A0A1H9V3Y6"/>
<dbReference type="CDD" id="cd07043">
    <property type="entry name" value="STAS_anti-anti-sigma_factors"/>
    <property type="match status" value="1"/>
</dbReference>
<dbReference type="InterPro" id="IPR002645">
    <property type="entry name" value="STAS_dom"/>
</dbReference>
<comment type="similarity">
    <text evidence="1 2">Belongs to the anti-sigma-factor antagonist family.</text>
</comment>
<dbReference type="PANTHER" id="PTHR33495">
    <property type="entry name" value="ANTI-SIGMA FACTOR ANTAGONIST TM_1081-RELATED-RELATED"/>
    <property type="match status" value="1"/>
</dbReference>
<organism evidence="4 5">
    <name type="scientific">Lentzea albida</name>
    <dbReference type="NCBI Taxonomy" id="65499"/>
    <lineage>
        <taxon>Bacteria</taxon>
        <taxon>Bacillati</taxon>
        <taxon>Actinomycetota</taxon>
        <taxon>Actinomycetes</taxon>
        <taxon>Pseudonocardiales</taxon>
        <taxon>Pseudonocardiaceae</taxon>
        <taxon>Lentzea</taxon>
    </lineage>
</organism>
<keyword evidence="5" id="KW-1185">Reference proteome</keyword>
<dbReference type="Gene3D" id="3.30.750.24">
    <property type="entry name" value="STAS domain"/>
    <property type="match status" value="1"/>
</dbReference>
<evidence type="ECO:0000256" key="1">
    <source>
        <dbReference type="ARBA" id="ARBA00009013"/>
    </source>
</evidence>
<dbReference type="Pfam" id="PF13466">
    <property type="entry name" value="STAS_2"/>
    <property type="match status" value="1"/>
</dbReference>
<gene>
    <name evidence="4" type="ORF">SAMN04488000_1172</name>
</gene>
<dbReference type="GO" id="GO:0043856">
    <property type="term" value="F:anti-sigma factor antagonist activity"/>
    <property type="evidence" value="ECO:0007669"/>
    <property type="project" value="InterPro"/>
</dbReference>
<dbReference type="PANTHER" id="PTHR33495:SF2">
    <property type="entry name" value="ANTI-SIGMA FACTOR ANTAGONIST TM_1081-RELATED"/>
    <property type="match status" value="1"/>
</dbReference>
<evidence type="ECO:0000256" key="2">
    <source>
        <dbReference type="RuleBase" id="RU003749"/>
    </source>
</evidence>
<evidence type="ECO:0000259" key="3">
    <source>
        <dbReference type="PROSITE" id="PS50801"/>
    </source>
</evidence>
<name>A0A1H9V3Y6_9PSEU</name>